<evidence type="ECO:0000313" key="1">
    <source>
        <dbReference type="EMBL" id="TBW57408.1"/>
    </source>
</evidence>
<protein>
    <submittedName>
        <fullName evidence="1">Uncharacterized protein</fullName>
    </submittedName>
</protein>
<dbReference type="Proteomes" id="UP000313645">
    <property type="component" value="Unassembled WGS sequence"/>
</dbReference>
<reference evidence="1 2" key="1">
    <citation type="submission" date="2019-02" db="EMBL/GenBank/DDBJ databases">
        <title>Marinobacter halodurans sp. nov., a marine bacterium isolated from sea tidal flat.</title>
        <authorList>
            <person name="Yoo Y."/>
            <person name="Lee D.W."/>
            <person name="Kim B.S."/>
            <person name="Kim J.-J."/>
        </authorList>
    </citation>
    <scope>NUCLEOTIDE SEQUENCE [LARGE SCALE GENOMIC DNA]</scope>
    <source>
        <strain evidence="1 2">YJ-S3-2</strain>
    </source>
</reference>
<gene>
    <name evidence="1" type="ORF">EZI54_07050</name>
</gene>
<dbReference type="EMBL" id="SJDL01000008">
    <property type="protein sequence ID" value="TBW57408.1"/>
    <property type="molecule type" value="Genomic_DNA"/>
</dbReference>
<dbReference type="RefSeq" id="WP_131480436.1">
    <property type="nucleotide sequence ID" value="NZ_SJDL01000008.1"/>
</dbReference>
<keyword evidence="2" id="KW-1185">Reference proteome</keyword>
<accession>A0ABY1ZM81</accession>
<name>A0ABY1ZM81_9GAMM</name>
<sequence length="123" mass="13467">MSTNLDTGVLISQTTQGEYMIRIETPEGTQEALLSPEEFAKAVTGKYARGKAGGRIEGQSDLSSNLVRRLGEVAVIAADRAIELGKWAGDQNRGQFIAMMVDALKRIPESVRDTSTQRFIDKH</sequence>
<proteinExistence type="predicted"/>
<evidence type="ECO:0000313" key="2">
    <source>
        <dbReference type="Proteomes" id="UP000313645"/>
    </source>
</evidence>
<comment type="caution">
    <text evidence="1">The sequence shown here is derived from an EMBL/GenBank/DDBJ whole genome shotgun (WGS) entry which is preliminary data.</text>
</comment>
<organism evidence="1 2">
    <name type="scientific">Marinobacter halodurans</name>
    <dbReference type="NCBI Taxonomy" id="2528979"/>
    <lineage>
        <taxon>Bacteria</taxon>
        <taxon>Pseudomonadati</taxon>
        <taxon>Pseudomonadota</taxon>
        <taxon>Gammaproteobacteria</taxon>
        <taxon>Pseudomonadales</taxon>
        <taxon>Marinobacteraceae</taxon>
        <taxon>Marinobacter</taxon>
    </lineage>
</organism>